<dbReference type="InterPro" id="IPR000182">
    <property type="entry name" value="GNAT_dom"/>
</dbReference>
<dbReference type="EMBL" id="AODH01000019">
    <property type="protein sequence ID" value="EUJ40355.1"/>
    <property type="molecule type" value="Genomic_DNA"/>
</dbReference>
<protein>
    <submittedName>
        <fullName evidence="2">Acetyltransferase</fullName>
    </submittedName>
</protein>
<keyword evidence="2" id="KW-0808">Transferase</keyword>
<dbReference type="Pfam" id="PF00583">
    <property type="entry name" value="Acetyltransf_1"/>
    <property type="match status" value="1"/>
</dbReference>
<evidence type="ECO:0000259" key="1">
    <source>
        <dbReference type="PROSITE" id="PS51186"/>
    </source>
</evidence>
<dbReference type="PROSITE" id="PS51186">
    <property type="entry name" value="GNAT"/>
    <property type="match status" value="1"/>
</dbReference>
<dbReference type="CDD" id="cd04301">
    <property type="entry name" value="NAT_SF"/>
    <property type="match status" value="1"/>
</dbReference>
<evidence type="ECO:0000313" key="3">
    <source>
        <dbReference type="Proteomes" id="UP000019243"/>
    </source>
</evidence>
<dbReference type="SUPFAM" id="SSF55729">
    <property type="entry name" value="Acyl-CoA N-acyltransferases (Nat)"/>
    <property type="match status" value="1"/>
</dbReference>
<name>W7CUM8_9LIST</name>
<comment type="caution">
    <text evidence="2">The sequence shown here is derived from an EMBL/GenBank/DDBJ whole genome shotgun (WGS) entry which is preliminary data.</text>
</comment>
<organism evidence="2 3">
    <name type="scientific">Brochothrix campestris FSL F6-1037</name>
    <dbReference type="NCBI Taxonomy" id="1265861"/>
    <lineage>
        <taxon>Bacteria</taxon>
        <taxon>Bacillati</taxon>
        <taxon>Bacillota</taxon>
        <taxon>Bacilli</taxon>
        <taxon>Bacillales</taxon>
        <taxon>Listeriaceae</taxon>
        <taxon>Brochothrix</taxon>
    </lineage>
</organism>
<dbReference type="RefSeq" id="WP_035314134.1">
    <property type="nucleotide sequence ID" value="NZ_AODH01000019.1"/>
</dbReference>
<keyword evidence="3" id="KW-1185">Reference proteome</keyword>
<reference evidence="2 3" key="1">
    <citation type="submission" date="2012-12" db="EMBL/GenBank/DDBJ databases">
        <title>Novel taxa of Listeriaceae from agricultural environments in the United States.</title>
        <authorList>
            <person name="den Bakker H.C."/>
            <person name="Allred A."/>
            <person name="Warchocki S."/>
            <person name="Wright E.M."/>
            <person name="Burrell A."/>
            <person name="Nightingale K.K."/>
            <person name="Kephart D."/>
            <person name="Wiedmann M."/>
        </authorList>
    </citation>
    <scope>NUCLEOTIDE SEQUENCE [LARGE SCALE GENOMIC DNA]</scope>
    <source>
        <strain evidence="2 3">FSL F6-1037</strain>
    </source>
</reference>
<feature type="domain" description="N-acetyltransferase" evidence="1">
    <location>
        <begin position="1"/>
        <end position="164"/>
    </location>
</feature>
<dbReference type="STRING" id="1265861.BCAMP_05349"/>
<dbReference type="InterPro" id="IPR016181">
    <property type="entry name" value="Acyl_CoA_acyltransferase"/>
</dbReference>
<dbReference type="Proteomes" id="UP000019243">
    <property type="component" value="Unassembled WGS sequence"/>
</dbReference>
<accession>W7CUM8</accession>
<dbReference type="Gene3D" id="3.40.630.30">
    <property type="match status" value="1"/>
</dbReference>
<proteinExistence type="predicted"/>
<dbReference type="GO" id="GO:0016747">
    <property type="term" value="F:acyltransferase activity, transferring groups other than amino-acyl groups"/>
    <property type="evidence" value="ECO:0007669"/>
    <property type="project" value="InterPro"/>
</dbReference>
<sequence length="164" mass="19158">MIRLATEADIKPIMMIVKKTIAMMQAENNLQWDETYPSYEVFENDIRRNELYVFEADMEVLGFICISPETDDEYATIEWASKQRATVIHRCAVSTKSRSQGIASQLFAFAEQKAVTTSQGYLKSDTYVTNEKMRAFFAKKDYDFKGIMKRPELPFEFYCYDKQL</sequence>
<dbReference type="AlphaFoldDB" id="W7CUM8"/>
<gene>
    <name evidence="2" type="ORF">BCAMP_05349</name>
</gene>
<dbReference type="OrthoDB" id="9796381at2"/>
<evidence type="ECO:0000313" key="2">
    <source>
        <dbReference type="EMBL" id="EUJ40355.1"/>
    </source>
</evidence>